<evidence type="ECO:0000313" key="3">
    <source>
        <dbReference type="Proteomes" id="UP000265520"/>
    </source>
</evidence>
<proteinExistence type="predicted"/>
<keyword evidence="3" id="KW-1185">Reference proteome</keyword>
<organism evidence="2 3">
    <name type="scientific">Trifolium medium</name>
    <dbReference type="NCBI Taxonomy" id="97028"/>
    <lineage>
        <taxon>Eukaryota</taxon>
        <taxon>Viridiplantae</taxon>
        <taxon>Streptophyta</taxon>
        <taxon>Embryophyta</taxon>
        <taxon>Tracheophyta</taxon>
        <taxon>Spermatophyta</taxon>
        <taxon>Magnoliopsida</taxon>
        <taxon>eudicotyledons</taxon>
        <taxon>Gunneridae</taxon>
        <taxon>Pentapetalae</taxon>
        <taxon>rosids</taxon>
        <taxon>fabids</taxon>
        <taxon>Fabales</taxon>
        <taxon>Fabaceae</taxon>
        <taxon>Papilionoideae</taxon>
        <taxon>50 kb inversion clade</taxon>
        <taxon>NPAAA clade</taxon>
        <taxon>Hologalegina</taxon>
        <taxon>IRL clade</taxon>
        <taxon>Trifolieae</taxon>
        <taxon>Trifolium</taxon>
    </lineage>
</organism>
<gene>
    <name evidence="2" type="ORF">A2U01_0007915</name>
</gene>
<dbReference type="AlphaFoldDB" id="A0A392MHS2"/>
<feature type="region of interest" description="Disordered" evidence="1">
    <location>
        <begin position="1"/>
        <end position="44"/>
    </location>
</feature>
<comment type="caution">
    <text evidence="2">The sequence shown here is derived from an EMBL/GenBank/DDBJ whole genome shotgun (WGS) entry which is preliminary data.</text>
</comment>
<evidence type="ECO:0000313" key="2">
    <source>
        <dbReference type="EMBL" id="MCH87050.1"/>
    </source>
</evidence>
<protein>
    <submittedName>
        <fullName evidence="2">Uncharacterized protein</fullName>
    </submittedName>
</protein>
<sequence length="44" mass="4939">MTDQTYRGSTDLQGTISPVSTRRSNHSQPSTDLIKPSHRKNILI</sequence>
<dbReference type="EMBL" id="LXQA010011423">
    <property type="protein sequence ID" value="MCH87050.1"/>
    <property type="molecule type" value="Genomic_DNA"/>
</dbReference>
<reference evidence="2 3" key="1">
    <citation type="journal article" date="2018" name="Front. Plant Sci.">
        <title>Red Clover (Trifolium pratense) and Zigzag Clover (T. medium) - A Picture of Genomic Similarities and Differences.</title>
        <authorList>
            <person name="Dluhosova J."/>
            <person name="Istvanek J."/>
            <person name="Nedelnik J."/>
            <person name="Repkova J."/>
        </authorList>
    </citation>
    <scope>NUCLEOTIDE SEQUENCE [LARGE SCALE GENOMIC DNA]</scope>
    <source>
        <strain evidence="3">cv. 10/8</strain>
        <tissue evidence="2">Leaf</tissue>
    </source>
</reference>
<evidence type="ECO:0000256" key="1">
    <source>
        <dbReference type="SAM" id="MobiDB-lite"/>
    </source>
</evidence>
<accession>A0A392MHS2</accession>
<dbReference type="Proteomes" id="UP000265520">
    <property type="component" value="Unassembled WGS sequence"/>
</dbReference>
<name>A0A392MHS2_9FABA</name>
<feature type="compositionally biased region" description="Polar residues" evidence="1">
    <location>
        <begin position="1"/>
        <end position="31"/>
    </location>
</feature>